<comment type="caution">
    <text evidence="2">The sequence shown here is derived from an EMBL/GenBank/DDBJ whole genome shotgun (WGS) entry which is preliminary data.</text>
</comment>
<evidence type="ECO:0000313" key="2">
    <source>
        <dbReference type="EMBL" id="CAK9135485.1"/>
    </source>
</evidence>
<evidence type="ECO:0000256" key="1">
    <source>
        <dbReference type="SAM" id="Coils"/>
    </source>
</evidence>
<dbReference type="Proteomes" id="UP001642360">
    <property type="component" value="Unassembled WGS sequence"/>
</dbReference>
<protein>
    <submittedName>
        <fullName evidence="2">Uncharacterized protein</fullName>
    </submittedName>
</protein>
<keyword evidence="4" id="KW-1185">Reference proteome</keyword>
<accession>A0ABC8QRY1</accession>
<dbReference type="EMBL" id="CAUOFW020003613">
    <property type="protein sequence ID" value="CAK9160917.1"/>
    <property type="molecule type" value="Genomic_DNA"/>
</dbReference>
<evidence type="ECO:0000313" key="4">
    <source>
        <dbReference type="Proteomes" id="UP001642360"/>
    </source>
</evidence>
<feature type="coiled-coil region" evidence="1">
    <location>
        <begin position="13"/>
        <end position="50"/>
    </location>
</feature>
<dbReference type="AlphaFoldDB" id="A0ABC8QRY1"/>
<dbReference type="EMBL" id="CAUOFW020000714">
    <property type="protein sequence ID" value="CAK9135485.1"/>
    <property type="molecule type" value="Genomic_DNA"/>
</dbReference>
<gene>
    <name evidence="2" type="ORF">ILEXP_LOCUS2436</name>
    <name evidence="3" type="ORF">ILEXP_LOCUS29712</name>
</gene>
<reference evidence="2 4" key="1">
    <citation type="submission" date="2024-02" db="EMBL/GenBank/DDBJ databases">
        <authorList>
            <person name="Vignale AGUSTIN F."/>
            <person name="Sosa J E."/>
            <person name="Modenutti C."/>
        </authorList>
    </citation>
    <scope>NUCLEOTIDE SEQUENCE [LARGE SCALE GENOMIC DNA]</scope>
</reference>
<organism evidence="2 4">
    <name type="scientific">Ilex paraguariensis</name>
    <name type="common">yerba mate</name>
    <dbReference type="NCBI Taxonomy" id="185542"/>
    <lineage>
        <taxon>Eukaryota</taxon>
        <taxon>Viridiplantae</taxon>
        <taxon>Streptophyta</taxon>
        <taxon>Embryophyta</taxon>
        <taxon>Tracheophyta</taxon>
        <taxon>Spermatophyta</taxon>
        <taxon>Magnoliopsida</taxon>
        <taxon>eudicotyledons</taxon>
        <taxon>Gunneridae</taxon>
        <taxon>Pentapetalae</taxon>
        <taxon>asterids</taxon>
        <taxon>campanulids</taxon>
        <taxon>Aquifoliales</taxon>
        <taxon>Aquifoliaceae</taxon>
        <taxon>Ilex</taxon>
    </lineage>
</organism>
<proteinExistence type="predicted"/>
<evidence type="ECO:0000313" key="3">
    <source>
        <dbReference type="EMBL" id="CAK9160917.1"/>
    </source>
</evidence>
<keyword evidence="1" id="KW-0175">Coiled coil</keyword>
<sequence>MTTTDSSPVPSVVQTVEEQLAEIRAALARKNEIIAQRDLVQAELAALEALIAASIPSTSAPPAFQPYVPAAQATALPPAQSGPSTSA</sequence>
<name>A0ABC8QRY1_9AQUA</name>